<keyword evidence="3" id="KW-1185">Reference proteome</keyword>
<evidence type="ECO:0000256" key="1">
    <source>
        <dbReference type="SAM" id="Phobius"/>
    </source>
</evidence>
<sequence>MYDNVISAIILFFCIFSVGPINVLAPEEPVCFPPRCIKLAIIDKEVMDPYEIIHHFGELHRQMQIE</sequence>
<protein>
    <submittedName>
        <fullName evidence="2">Uncharacterized protein</fullName>
    </submittedName>
</protein>
<accession>A0AAN9RYY0</accession>
<name>A0AAN9RYY0_PSOTE</name>
<comment type="caution">
    <text evidence="2">The sequence shown here is derived from an EMBL/GenBank/DDBJ whole genome shotgun (WGS) entry which is preliminary data.</text>
</comment>
<reference evidence="2 3" key="1">
    <citation type="submission" date="2024-01" db="EMBL/GenBank/DDBJ databases">
        <title>The genomes of 5 underutilized Papilionoideae crops provide insights into root nodulation and disease resistanc.</title>
        <authorList>
            <person name="Jiang F."/>
        </authorList>
    </citation>
    <scope>NUCLEOTIDE SEQUENCE [LARGE SCALE GENOMIC DNA]</scope>
    <source>
        <strain evidence="2">DUOXIRENSHENG_FW03</strain>
        <tissue evidence="2">Leaves</tissue>
    </source>
</reference>
<organism evidence="2 3">
    <name type="scientific">Psophocarpus tetragonolobus</name>
    <name type="common">Winged bean</name>
    <name type="synonym">Dolichos tetragonolobus</name>
    <dbReference type="NCBI Taxonomy" id="3891"/>
    <lineage>
        <taxon>Eukaryota</taxon>
        <taxon>Viridiplantae</taxon>
        <taxon>Streptophyta</taxon>
        <taxon>Embryophyta</taxon>
        <taxon>Tracheophyta</taxon>
        <taxon>Spermatophyta</taxon>
        <taxon>Magnoliopsida</taxon>
        <taxon>eudicotyledons</taxon>
        <taxon>Gunneridae</taxon>
        <taxon>Pentapetalae</taxon>
        <taxon>rosids</taxon>
        <taxon>fabids</taxon>
        <taxon>Fabales</taxon>
        <taxon>Fabaceae</taxon>
        <taxon>Papilionoideae</taxon>
        <taxon>50 kb inversion clade</taxon>
        <taxon>NPAAA clade</taxon>
        <taxon>indigoferoid/millettioid clade</taxon>
        <taxon>Phaseoleae</taxon>
        <taxon>Psophocarpus</taxon>
    </lineage>
</organism>
<dbReference type="AlphaFoldDB" id="A0AAN9RYY0"/>
<keyword evidence="1" id="KW-0812">Transmembrane</keyword>
<feature type="transmembrane region" description="Helical" evidence="1">
    <location>
        <begin position="6"/>
        <end position="25"/>
    </location>
</feature>
<evidence type="ECO:0000313" key="2">
    <source>
        <dbReference type="EMBL" id="KAK7386059.1"/>
    </source>
</evidence>
<dbReference type="EMBL" id="JAYMYS010000008">
    <property type="protein sequence ID" value="KAK7386059.1"/>
    <property type="molecule type" value="Genomic_DNA"/>
</dbReference>
<evidence type="ECO:0000313" key="3">
    <source>
        <dbReference type="Proteomes" id="UP001386955"/>
    </source>
</evidence>
<proteinExistence type="predicted"/>
<keyword evidence="1" id="KW-0472">Membrane</keyword>
<keyword evidence="1" id="KW-1133">Transmembrane helix</keyword>
<gene>
    <name evidence="2" type="ORF">VNO78_32132</name>
</gene>
<dbReference type="Proteomes" id="UP001386955">
    <property type="component" value="Unassembled WGS sequence"/>
</dbReference>